<dbReference type="EMBL" id="ATLV01017612">
    <property type="status" value="NOT_ANNOTATED_CDS"/>
    <property type="molecule type" value="Genomic_DNA"/>
</dbReference>
<dbReference type="VEuPathDB" id="VectorBase:ASIC010020"/>
<sequence length="184" mass="20479">MSPQNLIIIQQSAQLVPGLKLKRMILFRTVLTDRQNDECKIKPQPLKAGQTVFFVIQPRYMNVDIRFIVDVTQGELDFYMSPTDESFIVQTNGSTGHHDIHLDGGYAWYRDGPGTPSASARAMSSDAPDEVHPLNIHLSDTPATGERNSPACGGQIRYEGYLVTDRTAKDLITSSVTHNIFQLC</sequence>
<dbReference type="STRING" id="74873.A0A084VWI6"/>
<reference evidence="2" key="2">
    <citation type="submission" date="2020-05" db="UniProtKB">
        <authorList>
            <consortium name="EnsemblMetazoa"/>
        </authorList>
    </citation>
    <scope>IDENTIFICATION</scope>
</reference>
<keyword evidence="3" id="KW-1185">Reference proteome</keyword>
<dbReference type="AlphaFoldDB" id="A0A084VWI6"/>
<dbReference type="EMBL" id="KE525176">
    <property type="protein sequence ID" value="KFB42330.1"/>
    <property type="molecule type" value="Genomic_DNA"/>
</dbReference>
<organism evidence="1">
    <name type="scientific">Anopheles sinensis</name>
    <name type="common">Mosquito</name>
    <dbReference type="NCBI Taxonomy" id="74873"/>
    <lineage>
        <taxon>Eukaryota</taxon>
        <taxon>Metazoa</taxon>
        <taxon>Ecdysozoa</taxon>
        <taxon>Arthropoda</taxon>
        <taxon>Hexapoda</taxon>
        <taxon>Insecta</taxon>
        <taxon>Pterygota</taxon>
        <taxon>Neoptera</taxon>
        <taxon>Endopterygota</taxon>
        <taxon>Diptera</taxon>
        <taxon>Nematocera</taxon>
        <taxon>Culicoidea</taxon>
        <taxon>Culicidae</taxon>
        <taxon>Anophelinae</taxon>
        <taxon>Anopheles</taxon>
    </lineage>
</organism>
<dbReference type="EMBL" id="ATLV01017610">
    <property type="status" value="NOT_ANNOTATED_CDS"/>
    <property type="molecule type" value="Genomic_DNA"/>
</dbReference>
<evidence type="ECO:0000313" key="2">
    <source>
        <dbReference type="EnsemblMetazoa" id="ASIC010020-PA"/>
    </source>
</evidence>
<evidence type="ECO:0000313" key="1">
    <source>
        <dbReference type="EMBL" id="KFB42330.1"/>
    </source>
</evidence>
<dbReference type="EnsemblMetazoa" id="ASIC010020-RA">
    <property type="protein sequence ID" value="ASIC010020-PA"/>
    <property type="gene ID" value="ASIC010020"/>
</dbReference>
<protein>
    <submittedName>
        <fullName evidence="1">AGAP008185-PA-like protein</fullName>
    </submittedName>
</protein>
<evidence type="ECO:0000313" key="3">
    <source>
        <dbReference type="Proteomes" id="UP000030765"/>
    </source>
</evidence>
<dbReference type="Proteomes" id="UP000030765">
    <property type="component" value="Unassembled WGS sequence"/>
</dbReference>
<proteinExistence type="predicted"/>
<dbReference type="OrthoDB" id="8092963at2759"/>
<accession>A0A084VWI6</accession>
<dbReference type="EMBL" id="ATLV01017611">
    <property type="status" value="NOT_ANNOTATED_CDS"/>
    <property type="molecule type" value="Genomic_DNA"/>
</dbReference>
<name>A0A084VWI6_ANOSI</name>
<reference evidence="1 3" key="1">
    <citation type="journal article" date="2014" name="BMC Genomics">
        <title>Genome sequence of Anopheles sinensis provides insight into genetics basis of mosquito competence for malaria parasites.</title>
        <authorList>
            <person name="Zhou D."/>
            <person name="Zhang D."/>
            <person name="Ding G."/>
            <person name="Shi L."/>
            <person name="Hou Q."/>
            <person name="Ye Y."/>
            <person name="Xu Y."/>
            <person name="Zhou H."/>
            <person name="Xiong C."/>
            <person name="Li S."/>
            <person name="Yu J."/>
            <person name="Hong S."/>
            <person name="Yu X."/>
            <person name="Zou P."/>
            <person name="Chen C."/>
            <person name="Chang X."/>
            <person name="Wang W."/>
            <person name="Lv Y."/>
            <person name="Sun Y."/>
            <person name="Ma L."/>
            <person name="Shen B."/>
            <person name="Zhu C."/>
        </authorList>
    </citation>
    <scope>NUCLEOTIDE SEQUENCE [LARGE SCALE GENOMIC DNA]</scope>
</reference>
<dbReference type="VEuPathDB" id="VectorBase:ASIS017791"/>
<gene>
    <name evidence="1" type="ORF">ZHAS_00010020</name>
</gene>